<dbReference type="InterPro" id="IPR046854">
    <property type="entry name" value="AceK_regulatory"/>
</dbReference>
<evidence type="ECO:0000256" key="8">
    <source>
        <dbReference type="ARBA" id="ARBA00022801"/>
    </source>
</evidence>
<keyword evidence="1" id="KW-0329">Glyoxylate bypass</keyword>
<dbReference type="GO" id="GO:0005737">
    <property type="term" value="C:cytoplasm"/>
    <property type="evidence" value="ECO:0007669"/>
    <property type="project" value="InterPro"/>
</dbReference>
<dbReference type="AlphaFoldDB" id="A0A5K7Z4V6"/>
<sequence>MPAQPLAQHCAATILENFCDHQERFRQITQRASDLFNSRQWAQIRSDTTERLNLYAASVQRVEGDIRRILNMRVAETSLWAEARIDYAARIAGREDRELAQTFFNSVTRRILGTIGVNRRIEFVQNDCADSPQLSADPVHQAYALADGIAPAIDRLLKDFAELAWNRTGLKQSFPQVAARIEARLQNTQIHIPTANIEILRPVFYRGQGAYLIGRILAEGQVLPLVMALLHPPGGVVVDAVLMDADAASVVFSYTRSAFKVDVKRPGQLVAFLRSILPAKPEAEFYSAMGFFKHSKTLIYREVIRHTAQCTEELFSIAPGKPGMVMAVFDMAGFGMVAKVIRDRFDNPKKTTAEKVMQQYDFVFSHYRAGRLIEAHAFEGLDFDRCWFSEDLLDHLTAEAGQTVHIRGQRVIIDHAYLERRVTPLDIYLQEVSTDKAAAAVVDFGNAIKDLAFANIFAGDMLLKNFGVTRHGRVVFYDYDEIVPLTDCRFRKIPKARSYMEEIADEPWYTVDENDVFPEEFSRFLGLSAEYREQFLYSHTDLLEPAFWISVQKEIRSGALRHIRPYPPRYRLTPLQKPL</sequence>
<dbReference type="GO" id="GO:0006099">
    <property type="term" value="P:tricarboxylic acid cycle"/>
    <property type="evidence" value="ECO:0007669"/>
    <property type="project" value="UniProtKB-KW"/>
</dbReference>
<keyword evidence="2" id="KW-0963">Cytoplasm</keyword>
<dbReference type="GO" id="GO:0004674">
    <property type="term" value="F:protein serine/threonine kinase activity"/>
    <property type="evidence" value="ECO:0007669"/>
    <property type="project" value="UniProtKB-KW"/>
</dbReference>
<dbReference type="EMBL" id="AP021875">
    <property type="protein sequence ID" value="BBO74641.1"/>
    <property type="molecule type" value="Genomic_DNA"/>
</dbReference>
<dbReference type="GO" id="GO:0005524">
    <property type="term" value="F:ATP binding"/>
    <property type="evidence" value="ECO:0007669"/>
    <property type="project" value="UniProtKB-KW"/>
</dbReference>
<evidence type="ECO:0000313" key="14">
    <source>
        <dbReference type="Proteomes" id="UP000427769"/>
    </source>
</evidence>
<keyword evidence="5" id="KW-0808">Transferase</keyword>
<keyword evidence="9" id="KW-0067">ATP-binding</keyword>
<evidence type="ECO:0000256" key="5">
    <source>
        <dbReference type="ARBA" id="ARBA00022679"/>
    </source>
</evidence>
<keyword evidence="10" id="KW-0904">Protein phosphatase</keyword>
<evidence type="ECO:0000256" key="6">
    <source>
        <dbReference type="ARBA" id="ARBA00022741"/>
    </source>
</evidence>
<evidence type="ECO:0000313" key="13">
    <source>
        <dbReference type="EMBL" id="BBO74641.1"/>
    </source>
</evidence>
<dbReference type="GO" id="GO:0006006">
    <property type="term" value="P:glucose metabolic process"/>
    <property type="evidence" value="ECO:0007669"/>
    <property type="project" value="InterPro"/>
</dbReference>
<dbReference type="PANTHER" id="PTHR39559">
    <property type="match status" value="1"/>
</dbReference>
<keyword evidence="4" id="KW-0816">Tricarboxylic acid cycle</keyword>
<dbReference type="InterPro" id="IPR046855">
    <property type="entry name" value="AceK_kinase"/>
</dbReference>
<dbReference type="GO" id="GO:0004721">
    <property type="term" value="F:phosphoprotein phosphatase activity"/>
    <property type="evidence" value="ECO:0007669"/>
    <property type="project" value="UniProtKB-KW"/>
</dbReference>
<keyword evidence="8" id="KW-0378">Hydrolase</keyword>
<dbReference type="PIRSF" id="PIRSF000719">
    <property type="entry name" value="AceK"/>
    <property type="match status" value="1"/>
</dbReference>
<name>A0A5K7Z4V6_9BACT</name>
<reference evidence="13 14" key="1">
    <citation type="submission" date="2019-11" db="EMBL/GenBank/DDBJ databases">
        <title>Comparative genomics of hydrocarbon-degrading Desulfosarcina strains.</title>
        <authorList>
            <person name="Watanabe M."/>
            <person name="Kojima H."/>
            <person name="Fukui M."/>
        </authorList>
    </citation>
    <scope>NUCLEOTIDE SEQUENCE [LARGE SCALE GENOMIC DNA]</scope>
    <source>
        <strain evidence="13 14">PP31</strain>
    </source>
</reference>
<dbReference type="KEGG" id="dwd:DSCW_20580"/>
<evidence type="ECO:0000256" key="2">
    <source>
        <dbReference type="ARBA" id="ARBA00022490"/>
    </source>
</evidence>
<dbReference type="HAMAP" id="MF_00747">
    <property type="entry name" value="AceK"/>
    <property type="match status" value="1"/>
</dbReference>
<gene>
    <name evidence="13" type="primary">aceK</name>
    <name evidence="13" type="ORF">DSCW_20580</name>
</gene>
<dbReference type="RefSeq" id="WP_170302209.1">
    <property type="nucleotide sequence ID" value="NZ_AP021875.1"/>
</dbReference>
<dbReference type="Pfam" id="PF06315">
    <property type="entry name" value="AceK_kinase"/>
    <property type="match status" value="1"/>
</dbReference>
<dbReference type="InterPro" id="IPR010452">
    <property type="entry name" value="Isocitrate_DH_AceK"/>
</dbReference>
<dbReference type="PANTHER" id="PTHR39559:SF1">
    <property type="entry name" value="ISOCITRATE DEHYDROGENASE KINASE_PHOSPHATASE"/>
    <property type="match status" value="1"/>
</dbReference>
<keyword evidence="3" id="KW-0723">Serine/threonine-protein kinase</keyword>
<evidence type="ECO:0000256" key="3">
    <source>
        <dbReference type="ARBA" id="ARBA00022527"/>
    </source>
</evidence>
<evidence type="ECO:0000259" key="11">
    <source>
        <dbReference type="Pfam" id="PF06315"/>
    </source>
</evidence>
<organism evidence="13 14">
    <name type="scientific">Desulfosarcina widdelii</name>
    <dbReference type="NCBI Taxonomy" id="947919"/>
    <lineage>
        <taxon>Bacteria</taxon>
        <taxon>Pseudomonadati</taxon>
        <taxon>Thermodesulfobacteriota</taxon>
        <taxon>Desulfobacteria</taxon>
        <taxon>Desulfobacterales</taxon>
        <taxon>Desulfosarcinaceae</taxon>
        <taxon>Desulfosarcina</taxon>
    </lineage>
</organism>
<evidence type="ECO:0000259" key="12">
    <source>
        <dbReference type="Pfam" id="PF20423"/>
    </source>
</evidence>
<dbReference type="NCBIfam" id="NF002804">
    <property type="entry name" value="PRK02946.1"/>
    <property type="match status" value="1"/>
</dbReference>
<keyword evidence="6" id="KW-0547">Nucleotide-binding</keyword>
<dbReference type="GO" id="GO:0008772">
    <property type="term" value="F:[isocitrate dehydrogenase (NADP+)] kinase activity"/>
    <property type="evidence" value="ECO:0007669"/>
    <property type="project" value="InterPro"/>
</dbReference>
<dbReference type="Proteomes" id="UP000427769">
    <property type="component" value="Chromosome"/>
</dbReference>
<evidence type="ECO:0000256" key="4">
    <source>
        <dbReference type="ARBA" id="ARBA00022532"/>
    </source>
</evidence>
<feature type="domain" description="Isocitrate dehydrogenase kinase/phosphatase (AceK) kinase" evidence="11">
    <location>
        <begin position="315"/>
        <end position="567"/>
    </location>
</feature>
<evidence type="ECO:0000256" key="7">
    <source>
        <dbReference type="ARBA" id="ARBA00022777"/>
    </source>
</evidence>
<keyword evidence="7 13" id="KW-0418">Kinase</keyword>
<feature type="domain" description="Isocitrate dehydrogenase kinase/phosphatase (AceK) regulatory" evidence="12">
    <location>
        <begin position="11"/>
        <end position="309"/>
    </location>
</feature>
<accession>A0A5K7Z4V6</accession>
<protein>
    <submittedName>
        <fullName evidence="13">Isocitrate dehydrogenase kinase/phosphatase</fullName>
    </submittedName>
</protein>
<dbReference type="Pfam" id="PF20423">
    <property type="entry name" value="AceK_regulatory"/>
    <property type="match status" value="1"/>
</dbReference>
<evidence type="ECO:0000256" key="10">
    <source>
        <dbReference type="ARBA" id="ARBA00022912"/>
    </source>
</evidence>
<evidence type="ECO:0000256" key="9">
    <source>
        <dbReference type="ARBA" id="ARBA00022840"/>
    </source>
</evidence>
<evidence type="ECO:0000256" key="1">
    <source>
        <dbReference type="ARBA" id="ARBA00022435"/>
    </source>
</evidence>
<keyword evidence="14" id="KW-1185">Reference proteome</keyword>
<proteinExistence type="inferred from homology"/>
<dbReference type="GO" id="GO:0016208">
    <property type="term" value="F:AMP binding"/>
    <property type="evidence" value="ECO:0007669"/>
    <property type="project" value="TreeGrafter"/>
</dbReference>
<dbReference type="GO" id="GO:0006097">
    <property type="term" value="P:glyoxylate cycle"/>
    <property type="evidence" value="ECO:0007669"/>
    <property type="project" value="UniProtKB-KW"/>
</dbReference>